<dbReference type="InterPro" id="IPR011989">
    <property type="entry name" value="ARM-like"/>
</dbReference>
<keyword evidence="2" id="KW-1185">Reference proteome</keyword>
<dbReference type="Proteomes" id="UP000192223">
    <property type="component" value="Unplaced"/>
</dbReference>
<dbReference type="FunFam" id="1.25.10.10:FF:000189">
    <property type="entry name" value="SCY1-like pseudokinase 2"/>
    <property type="match status" value="1"/>
</dbReference>
<proteinExistence type="predicted"/>
<dbReference type="AlphaFoldDB" id="A0A1W4WH35"/>
<dbReference type="PANTHER" id="PTHR12984:SF6">
    <property type="entry name" value="SCY1-LIKE PROTEIN 2"/>
    <property type="match status" value="1"/>
</dbReference>
<feature type="compositionally biased region" description="Low complexity" evidence="1">
    <location>
        <begin position="487"/>
        <end position="507"/>
    </location>
</feature>
<dbReference type="InterPro" id="IPR016024">
    <property type="entry name" value="ARM-type_fold"/>
</dbReference>
<dbReference type="InParanoid" id="A0A1W4WH35"/>
<dbReference type="InterPro" id="IPR051177">
    <property type="entry name" value="CIK-Related_Protein"/>
</dbReference>
<dbReference type="KEGG" id="apln:108735687"/>
<reference evidence="3" key="1">
    <citation type="submission" date="2025-08" db="UniProtKB">
        <authorList>
            <consortium name="RefSeq"/>
        </authorList>
    </citation>
    <scope>IDENTIFICATION</scope>
    <source>
        <tissue evidence="3">Entire body</tissue>
    </source>
</reference>
<feature type="region of interest" description="Disordered" evidence="1">
    <location>
        <begin position="481"/>
        <end position="530"/>
    </location>
</feature>
<dbReference type="STRING" id="224129.A0A1W4WH35"/>
<accession>A0A1W4WH35</accession>
<dbReference type="SUPFAM" id="SSF48371">
    <property type="entry name" value="ARM repeat"/>
    <property type="match status" value="1"/>
</dbReference>
<evidence type="ECO:0000256" key="1">
    <source>
        <dbReference type="SAM" id="MobiDB-lite"/>
    </source>
</evidence>
<sequence>MLNTTPEMRPDAHQFSKISYFEDIGVKTLAYLDSLLQWDNLQKSQFYRGLPEALGKLPQRVKLQQVLPCLVRDLAQPAMVPFLLPSILDIAQECSQKEYVSQILPHLKPVMKLTNPIQILLIFLQRMELLLKLTPAEDIQQHVLPMFHRGLDSDNPQIHQMCLSVLPTFAGLLDHANVKNSVLPRIKRLCISTPSTPVRVSCLICIGQLLEHLDKWLVLDEIIPFLPQVPSREPAVLMGILGILKLALNHKKLGISKEIIATRILPFLIPLSIENGLTLAQFNALVALIKQMFQMVETEHRTKLEQLNTVDEQQKVLESQLPSIVPLTSKPVEIDKAFSGLGLDDIMSNSLSLEDKQKLAKQEETIKVLQTQPQIQPTPISQTMRPPSQQTTKDLTSSLSNLDTKMWNNMNLLAHSVKSNTPPSNNFGISPLPIMGSPISNPAHSNNLMQTSSLQNQPNFNQNLWNNNGLTAASSYNNQLALQGPPMMTNMNNSNQWTTSSQNLNQNWRQPNTNGSNNKLSNDDLMDLLS</sequence>
<gene>
    <name evidence="3" type="primary">LOC108735687</name>
</gene>
<dbReference type="OrthoDB" id="79687at2759"/>
<dbReference type="Gene3D" id="1.25.10.10">
    <property type="entry name" value="Leucine-rich Repeat Variant"/>
    <property type="match status" value="1"/>
</dbReference>
<dbReference type="RefSeq" id="XP_018323261.1">
    <property type="nucleotide sequence ID" value="XM_018467759.1"/>
</dbReference>
<organism evidence="2 3">
    <name type="scientific">Agrilus planipennis</name>
    <name type="common">Emerald ash borer</name>
    <name type="synonym">Agrilus marcopoli</name>
    <dbReference type="NCBI Taxonomy" id="224129"/>
    <lineage>
        <taxon>Eukaryota</taxon>
        <taxon>Metazoa</taxon>
        <taxon>Ecdysozoa</taxon>
        <taxon>Arthropoda</taxon>
        <taxon>Hexapoda</taxon>
        <taxon>Insecta</taxon>
        <taxon>Pterygota</taxon>
        <taxon>Neoptera</taxon>
        <taxon>Endopterygota</taxon>
        <taxon>Coleoptera</taxon>
        <taxon>Polyphaga</taxon>
        <taxon>Elateriformia</taxon>
        <taxon>Buprestoidea</taxon>
        <taxon>Buprestidae</taxon>
        <taxon>Agrilinae</taxon>
        <taxon>Agrilus</taxon>
    </lineage>
</organism>
<dbReference type="PANTHER" id="PTHR12984">
    <property type="entry name" value="SCY1-RELATED S/T PROTEIN KINASE-LIKE"/>
    <property type="match status" value="1"/>
</dbReference>
<evidence type="ECO:0000313" key="3">
    <source>
        <dbReference type="RefSeq" id="XP_018323261.1"/>
    </source>
</evidence>
<name>A0A1W4WH35_AGRPL</name>
<protein>
    <submittedName>
        <fullName evidence="3">SCY1-like protein 2</fullName>
    </submittedName>
</protein>
<feature type="compositionally biased region" description="Polar residues" evidence="1">
    <location>
        <begin position="508"/>
        <end position="520"/>
    </location>
</feature>
<dbReference type="FunCoup" id="A0A1W4WH35">
    <property type="interactions" value="537"/>
</dbReference>
<evidence type="ECO:0000313" key="2">
    <source>
        <dbReference type="Proteomes" id="UP000192223"/>
    </source>
</evidence>
<dbReference type="GeneID" id="108735687"/>